<name>A0ABX2K2X4_9MYCO</name>
<keyword evidence="2" id="KW-1133">Transmembrane helix</keyword>
<gene>
    <name evidence="3" type="ORF">FEG63_31195</name>
</gene>
<dbReference type="RefSeq" id="WP_014805759.1">
    <property type="nucleotide sequence ID" value="NZ_VBSB01000037.1"/>
</dbReference>
<accession>A0ABX2K2X4</accession>
<comment type="caution">
    <text evidence="3">The sequence shown here is derived from an EMBL/GenBank/DDBJ whole genome shotgun (WGS) entry which is preliminary data.</text>
</comment>
<keyword evidence="4" id="KW-1185">Reference proteome</keyword>
<evidence type="ECO:0000313" key="4">
    <source>
        <dbReference type="Proteomes" id="UP000708347"/>
    </source>
</evidence>
<sequence length="71" mass="7694">MNETILAHGGQLTSDEIAFIGGGTLFALLFPIVILVIVTRRTRSEEDDADTSAPEVTTSEAETDHPFCERS</sequence>
<organism evidence="3 4">
    <name type="scientific">Mycolicibacterium sphagni</name>
    <dbReference type="NCBI Taxonomy" id="1786"/>
    <lineage>
        <taxon>Bacteria</taxon>
        <taxon>Bacillati</taxon>
        <taxon>Actinomycetota</taxon>
        <taxon>Actinomycetes</taxon>
        <taxon>Mycobacteriales</taxon>
        <taxon>Mycobacteriaceae</taxon>
        <taxon>Mycolicibacterium</taxon>
    </lineage>
</organism>
<feature type="transmembrane region" description="Helical" evidence="2">
    <location>
        <begin position="17"/>
        <end position="38"/>
    </location>
</feature>
<keyword evidence="2" id="KW-0472">Membrane</keyword>
<dbReference type="Proteomes" id="UP000708347">
    <property type="component" value="Unassembled WGS sequence"/>
</dbReference>
<proteinExistence type="predicted"/>
<dbReference type="EMBL" id="VBSB01000037">
    <property type="protein sequence ID" value="NTY63985.1"/>
    <property type="molecule type" value="Genomic_DNA"/>
</dbReference>
<feature type="region of interest" description="Disordered" evidence="1">
    <location>
        <begin position="42"/>
        <end position="71"/>
    </location>
</feature>
<protein>
    <submittedName>
        <fullName evidence="3">Dihydrofolate reductase</fullName>
    </submittedName>
</protein>
<feature type="compositionally biased region" description="Basic and acidic residues" evidence="1">
    <location>
        <begin position="62"/>
        <end position="71"/>
    </location>
</feature>
<evidence type="ECO:0000256" key="2">
    <source>
        <dbReference type="SAM" id="Phobius"/>
    </source>
</evidence>
<keyword evidence="2" id="KW-0812">Transmembrane</keyword>
<reference evidence="3 4" key="1">
    <citation type="submission" date="2019-05" db="EMBL/GenBank/DDBJ databases">
        <title>Mycolicibacterium sphagni ENV482 genome assembly.</title>
        <authorList>
            <person name="Chen W."/>
            <person name="Faulkner N.W."/>
            <person name="Hyman M.R."/>
        </authorList>
    </citation>
    <scope>NUCLEOTIDE SEQUENCE [LARGE SCALE GENOMIC DNA]</scope>
    <source>
        <strain evidence="3 4">ENV482</strain>
    </source>
</reference>
<evidence type="ECO:0000313" key="3">
    <source>
        <dbReference type="EMBL" id="NTY63985.1"/>
    </source>
</evidence>
<evidence type="ECO:0000256" key="1">
    <source>
        <dbReference type="SAM" id="MobiDB-lite"/>
    </source>
</evidence>